<evidence type="ECO:0000256" key="5">
    <source>
        <dbReference type="SAM" id="SignalP"/>
    </source>
</evidence>
<evidence type="ECO:0000256" key="3">
    <source>
        <dbReference type="ARBA" id="ARBA00022729"/>
    </source>
</evidence>
<evidence type="ECO:0000256" key="1">
    <source>
        <dbReference type="ARBA" id="ARBA00004613"/>
    </source>
</evidence>
<evidence type="ECO:0000256" key="4">
    <source>
        <dbReference type="PIRSR" id="PIRSR605468-50"/>
    </source>
</evidence>
<proteinExistence type="predicted"/>
<feature type="chain" id="PRO_5015592480" evidence="5">
    <location>
        <begin position="21"/>
        <end position="158"/>
    </location>
</feature>
<protein>
    <submittedName>
        <fullName evidence="6">Avidin family protein</fullName>
    </submittedName>
</protein>
<dbReference type="AlphaFoldDB" id="A0A2T6BR50"/>
<feature type="signal peptide" evidence="5">
    <location>
        <begin position="1"/>
        <end position="20"/>
    </location>
</feature>
<comment type="caution">
    <text evidence="6">The sequence shown here is derived from an EMBL/GenBank/DDBJ whole genome shotgun (WGS) entry which is preliminary data.</text>
</comment>
<keyword evidence="4" id="KW-0092">Biotin</keyword>
<feature type="binding site" evidence="4">
    <location>
        <position position="60"/>
    </location>
    <ligand>
        <name>biotin</name>
        <dbReference type="ChEBI" id="CHEBI:57586"/>
    </ligand>
</feature>
<keyword evidence="2" id="KW-0964">Secreted</keyword>
<evidence type="ECO:0000256" key="2">
    <source>
        <dbReference type="ARBA" id="ARBA00022525"/>
    </source>
</evidence>
<evidence type="ECO:0000313" key="7">
    <source>
        <dbReference type="Proteomes" id="UP000244090"/>
    </source>
</evidence>
<dbReference type="GO" id="GO:0005576">
    <property type="term" value="C:extracellular region"/>
    <property type="evidence" value="ECO:0007669"/>
    <property type="project" value="UniProtKB-SubCell"/>
</dbReference>
<comment type="subcellular location">
    <subcellularLocation>
        <location evidence="1">Secreted</location>
    </subcellularLocation>
</comment>
<sequence>MKKILNLSVLILLFSISAWGQETNTKPTCENPIGAWKNDSGSTLAIDTLDTATGKITGTYTSPSGGGSSSYPLIGWVNDAIVDSEDLCKTCKTNNAKVISFTVRWGSIGSITSWTGKCQKNENGDPVIKTLWNLVRPNTNYDWDHILTGSDNFYPSSN</sequence>
<dbReference type="GO" id="GO:0009374">
    <property type="term" value="F:biotin binding"/>
    <property type="evidence" value="ECO:0007669"/>
    <property type="project" value="InterPro"/>
</dbReference>
<keyword evidence="3 5" id="KW-0732">Signal</keyword>
<gene>
    <name evidence="6" type="ORF">C8N46_11346</name>
</gene>
<dbReference type="InterPro" id="IPR036896">
    <property type="entry name" value="Avidin-like_sf"/>
</dbReference>
<dbReference type="InterPro" id="IPR005468">
    <property type="entry name" value="Avidin/str"/>
</dbReference>
<dbReference type="EMBL" id="QBKT01000013">
    <property type="protein sequence ID" value="PTX58555.1"/>
    <property type="molecule type" value="Genomic_DNA"/>
</dbReference>
<dbReference type="PROSITE" id="PS51326">
    <property type="entry name" value="AVIDIN_2"/>
    <property type="match status" value="1"/>
</dbReference>
<organism evidence="6 7">
    <name type="scientific">Kordia periserrulae</name>
    <dbReference type="NCBI Taxonomy" id="701523"/>
    <lineage>
        <taxon>Bacteria</taxon>
        <taxon>Pseudomonadati</taxon>
        <taxon>Bacteroidota</taxon>
        <taxon>Flavobacteriia</taxon>
        <taxon>Flavobacteriales</taxon>
        <taxon>Flavobacteriaceae</taxon>
        <taxon>Kordia</taxon>
    </lineage>
</organism>
<evidence type="ECO:0000313" key="6">
    <source>
        <dbReference type="EMBL" id="PTX58555.1"/>
    </source>
</evidence>
<dbReference type="PANTHER" id="PTHR34399:SF3">
    <property type="entry name" value="AVID PROTEIN-RELATED"/>
    <property type="match status" value="1"/>
</dbReference>
<dbReference type="InterPro" id="IPR051764">
    <property type="entry name" value="Avidin/Streptavidin-rel"/>
</dbReference>
<name>A0A2T6BR50_9FLAO</name>
<keyword evidence="7" id="KW-1185">Reference proteome</keyword>
<feature type="binding site" evidence="4">
    <location>
        <position position="71"/>
    </location>
    <ligand>
        <name>biotin</name>
        <dbReference type="ChEBI" id="CHEBI:57586"/>
    </ligand>
</feature>
<dbReference type="Gene3D" id="2.40.128.30">
    <property type="entry name" value="Avidin-like"/>
    <property type="match status" value="1"/>
</dbReference>
<feature type="binding site" evidence="4">
    <location>
        <position position="143"/>
    </location>
    <ligand>
        <name>biotin</name>
        <dbReference type="ChEBI" id="CHEBI:57586"/>
    </ligand>
</feature>
<feature type="binding site" evidence="4">
    <location>
        <position position="132"/>
    </location>
    <ligand>
        <name>biotin</name>
        <dbReference type="ChEBI" id="CHEBI:57586"/>
    </ligand>
</feature>
<feature type="binding site" evidence="4">
    <location>
        <position position="114"/>
    </location>
    <ligand>
        <name>biotin</name>
        <dbReference type="ChEBI" id="CHEBI:57586"/>
    </ligand>
</feature>
<dbReference type="RefSeq" id="WP_108116742.1">
    <property type="nucleotide sequence ID" value="NZ_QBKT01000013.1"/>
</dbReference>
<dbReference type="Proteomes" id="UP000244090">
    <property type="component" value="Unassembled WGS sequence"/>
</dbReference>
<accession>A0A2T6BR50</accession>
<reference evidence="6 7" key="1">
    <citation type="submission" date="2018-04" db="EMBL/GenBank/DDBJ databases">
        <title>Genomic Encyclopedia of Archaeal and Bacterial Type Strains, Phase II (KMG-II): from individual species to whole genera.</title>
        <authorList>
            <person name="Goeker M."/>
        </authorList>
    </citation>
    <scope>NUCLEOTIDE SEQUENCE [LARGE SCALE GENOMIC DNA]</scope>
    <source>
        <strain evidence="6 7">DSM 25731</strain>
    </source>
</reference>
<dbReference type="PANTHER" id="PTHR34399">
    <property type="entry name" value="AVIDIN-RELATED"/>
    <property type="match status" value="1"/>
</dbReference>
<dbReference type="Pfam" id="PF01382">
    <property type="entry name" value="Avidin"/>
    <property type="match status" value="1"/>
</dbReference>
<dbReference type="SUPFAM" id="SSF50876">
    <property type="entry name" value="Avidin/streptavidin"/>
    <property type="match status" value="1"/>
</dbReference>
<dbReference type="OrthoDB" id="7630888at2"/>